<dbReference type="Gene3D" id="3.50.50.60">
    <property type="entry name" value="FAD/NAD(P)-binding domain"/>
    <property type="match status" value="1"/>
</dbReference>
<feature type="domain" description="FAD-binding" evidence="5">
    <location>
        <begin position="31"/>
        <end position="68"/>
    </location>
</feature>
<dbReference type="InterPro" id="IPR002938">
    <property type="entry name" value="FAD-bd"/>
</dbReference>
<dbReference type="EMBL" id="CP143787">
    <property type="protein sequence ID" value="WVN88192.1"/>
    <property type="molecule type" value="Genomic_DNA"/>
</dbReference>
<name>A0AAJ8JTJ0_9TREE</name>
<dbReference type="PRINTS" id="PR00420">
    <property type="entry name" value="RNGMNOXGNASE"/>
</dbReference>
<organism evidence="6 7">
    <name type="scientific">Cryptococcus depauperatus CBS 7841</name>
    <dbReference type="NCBI Taxonomy" id="1295531"/>
    <lineage>
        <taxon>Eukaryota</taxon>
        <taxon>Fungi</taxon>
        <taxon>Dikarya</taxon>
        <taxon>Basidiomycota</taxon>
        <taxon>Agaricomycotina</taxon>
        <taxon>Tremellomycetes</taxon>
        <taxon>Tremellales</taxon>
        <taxon>Cryptococcaceae</taxon>
        <taxon>Cryptococcus</taxon>
    </lineage>
</organism>
<evidence type="ECO:0000259" key="5">
    <source>
        <dbReference type="Pfam" id="PF01494"/>
    </source>
</evidence>
<accession>A0AAJ8JTJ0</accession>
<evidence type="ECO:0000256" key="4">
    <source>
        <dbReference type="ARBA" id="ARBA00023033"/>
    </source>
</evidence>
<dbReference type="KEGG" id="cdep:91087604"/>
<dbReference type="PANTHER" id="PTHR46972">
    <property type="entry name" value="MONOOXYGENASE ASQM-RELATED"/>
    <property type="match status" value="1"/>
</dbReference>
<evidence type="ECO:0000313" key="6">
    <source>
        <dbReference type="EMBL" id="WVN88192.1"/>
    </source>
</evidence>
<dbReference type="AlphaFoldDB" id="A0AAJ8JTJ0"/>
<keyword evidence="2" id="KW-0274">FAD</keyword>
<dbReference type="Proteomes" id="UP000094043">
    <property type="component" value="Chromosome 4"/>
</dbReference>
<reference evidence="6" key="1">
    <citation type="submission" date="2016-06" db="EMBL/GenBank/DDBJ databases">
        <authorList>
            <person name="Cuomo C."/>
            <person name="Litvintseva A."/>
            <person name="Heitman J."/>
            <person name="Chen Y."/>
            <person name="Sun S."/>
            <person name="Springer D."/>
            <person name="Dromer F."/>
            <person name="Young S."/>
            <person name="Zeng Q."/>
            <person name="Chapman S."/>
            <person name="Gujja S."/>
            <person name="Saif S."/>
            <person name="Birren B."/>
        </authorList>
    </citation>
    <scope>NUCLEOTIDE SEQUENCE</scope>
    <source>
        <strain evidence="6">CBS 7841</strain>
    </source>
</reference>
<dbReference type="GO" id="GO:0071949">
    <property type="term" value="F:FAD binding"/>
    <property type="evidence" value="ECO:0007669"/>
    <property type="project" value="InterPro"/>
</dbReference>
<evidence type="ECO:0000256" key="3">
    <source>
        <dbReference type="ARBA" id="ARBA00023002"/>
    </source>
</evidence>
<evidence type="ECO:0000313" key="7">
    <source>
        <dbReference type="Proteomes" id="UP000094043"/>
    </source>
</evidence>
<dbReference type="Pfam" id="PF01494">
    <property type="entry name" value="FAD_binding_3"/>
    <property type="match status" value="1"/>
</dbReference>
<reference evidence="6" key="3">
    <citation type="submission" date="2024-01" db="EMBL/GenBank/DDBJ databases">
        <authorList>
            <person name="Coelho M.A."/>
            <person name="David-Palma M."/>
            <person name="Shea T."/>
            <person name="Sun S."/>
            <person name="Cuomo C.A."/>
            <person name="Heitman J."/>
        </authorList>
    </citation>
    <scope>NUCLEOTIDE SEQUENCE</scope>
    <source>
        <strain evidence="6">CBS 7841</strain>
    </source>
</reference>
<evidence type="ECO:0000256" key="1">
    <source>
        <dbReference type="ARBA" id="ARBA00022630"/>
    </source>
</evidence>
<dbReference type="InterPro" id="IPR036188">
    <property type="entry name" value="FAD/NAD-bd_sf"/>
</dbReference>
<reference evidence="6" key="2">
    <citation type="journal article" date="2022" name="Elife">
        <title>Obligate sexual reproduction of a homothallic fungus closely related to the Cryptococcus pathogenic species complex.</title>
        <authorList>
            <person name="Passer A.R."/>
            <person name="Clancey S.A."/>
            <person name="Shea T."/>
            <person name="David-Palma M."/>
            <person name="Averette A.F."/>
            <person name="Boekhout T."/>
            <person name="Porcel B.M."/>
            <person name="Nowrousian M."/>
            <person name="Cuomo C.A."/>
            <person name="Sun S."/>
            <person name="Heitman J."/>
            <person name="Coelho M.A."/>
        </authorList>
    </citation>
    <scope>NUCLEOTIDE SEQUENCE</scope>
    <source>
        <strain evidence="6">CBS 7841</strain>
    </source>
</reference>
<keyword evidence="3" id="KW-0560">Oxidoreductase</keyword>
<sequence>MYKAGNEEITGQGRIWQYDPGLTWDLDLIGVIILGDAAHVMSPFAGEGVNQALADALDLGRTLVCLFTPSRPRASSLIAPRSSAHLQVALRKYEKRIMRRARKVMRESENNQEIVFGGKCRERIQEED</sequence>
<evidence type="ECO:0000256" key="2">
    <source>
        <dbReference type="ARBA" id="ARBA00022827"/>
    </source>
</evidence>
<keyword evidence="1" id="KW-0285">Flavoprotein</keyword>
<gene>
    <name evidence="6" type="ORF">L203_103393</name>
</gene>
<protein>
    <recommendedName>
        <fullName evidence="5">FAD-binding domain-containing protein</fullName>
    </recommendedName>
</protein>
<keyword evidence="7" id="KW-1185">Reference proteome</keyword>
<keyword evidence="4" id="KW-0503">Monooxygenase</keyword>
<proteinExistence type="predicted"/>
<dbReference type="SUPFAM" id="SSF51905">
    <property type="entry name" value="FAD/NAD(P)-binding domain"/>
    <property type="match status" value="1"/>
</dbReference>
<dbReference type="PANTHER" id="PTHR46972:SF1">
    <property type="entry name" value="FAD DEPENDENT OXIDOREDUCTASE DOMAIN-CONTAINING PROTEIN"/>
    <property type="match status" value="1"/>
</dbReference>
<dbReference type="GO" id="GO:0004497">
    <property type="term" value="F:monooxygenase activity"/>
    <property type="evidence" value="ECO:0007669"/>
    <property type="project" value="UniProtKB-KW"/>
</dbReference>
<dbReference type="RefSeq" id="XP_066068892.1">
    <property type="nucleotide sequence ID" value="XM_066212795.1"/>
</dbReference>
<dbReference type="GeneID" id="91087604"/>